<dbReference type="OrthoDB" id="9814896at2"/>
<comment type="similarity">
    <text evidence="1">Belongs to the protein-tyrosine phosphatase family.</text>
</comment>
<name>A0A1L6TCI9_PISSA</name>
<dbReference type="InterPro" id="IPR029021">
    <property type="entry name" value="Prot-tyrosine_phosphatase-like"/>
</dbReference>
<dbReference type="AlphaFoldDB" id="A0A1L6TCI9"/>
<dbReference type="RefSeq" id="WP_017376714.1">
    <property type="nucleotide sequence ID" value="NZ_CP012508.1"/>
</dbReference>
<dbReference type="Gene3D" id="3.90.190.10">
    <property type="entry name" value="Protein tyrosine phosphatase superfamily"/>
    <property type="match status" value="1"/>
</dbReference>
<dbReference type="InterPro" id="IPR004861">
    <property type="entry name" value="Siw14-like"/>
</dbReference>
<gene>
    <name evidence="2" type="ORF">KU39_1855</name>
</gene>
<evidence type="ECO:0000313" key="2">
    <source>
        <dbReference type="EMBL" id="ALB23035.1"/>
    </source>
</evidence>
<evidence type="ECO:0000256" key="1">
    <source>
        <dbReference type="ARBA" id="ARBA00009580"/>
    </source>
</evidence>
<evidence type="ECO:0000313" key="3">
    <source>
        <dbReference type="Proteomes" id="UP000029558"/>
    </source>
</evidence>
<keyword evidence="2" id="KW-0378">Hydrolase</keyword>
<sequence length="217" mass="25359">MIKLFYIKKRVIFYPLSIILIFIICFILYYGYNLYLNNNFHVVIPEKIYRSAQPTPNDLNKYMKQYHIKSIINLRGQQIGSDWYDDEVSFAKMYHINHFNVALDADKVPSLNTLHYLIYLIENAPRPLLLHCRAGADRTGLASALSIILNGNSSLDDLEDQASWQYAALSPTTIGYQVLKNYLDWLSENHKTNSKANFLVWDRSLKELKSYKGWFFT</sequence>
<accession>A0A1L6TCI9</accession>
<dbReference type="PROSITE" id="PS00383">
    <property type="entry name" value="TYR_PHOSPHATASE_1"/>
    <property type="match status" value="1"/>
</dbReference>
<organism evidence="2 3">
    <name type="scientific">Piscirickettsia salmonis</name>
    <dbReference type="NCBI Taxonomy" id="1238"/>
    <lineage>
        <taxon>Bacteria</taxon>
        <taxon>Pseudomonadati</taxon>
        <taxon>Pseudomonadota</taxon>
        <taxon>Gammaproteobacteria</taxon>
        <taxon>Thiotrichales</taxon>
        <taxon>Piscirickettsiaceae</taxon>
        <taxon>Piscirickettsia</taxon>
    </lineage>
</organism>
<dbReference type="PANTHER" id="PTHR31126">
    <property type="entry name" value="TYROSINE-PROTEIN PHOSPHATASE"/>
    <property type="match status" value="1"/>
</dbReference>
<dbReference type="EMBL" id="CP012508">
    <property type="protein sequence ID" value="ALB23035.1"/>
    <property type="molecule type" value="Genomic_DNA"/>
</dbReference>
<dbReference type="InterPro" id="IPR016130">
    <property type="entry name" value="Tyr_Pase_AS"/>
</dbReference>
<dbReference type="InterPro" id="IPR000387">
    <property type="entry name" value="Tyr_Pase_dom"/>
</dbReference>
<dbReference type="Pfam" id="PF03162">
    <property type="entry name" value="Y_phosphatase2"/>
    <property type="match status" value="1"/>
</dbReference>
<reference evidence="2 3" key="1">
    <citation type="journal article" date="2014" name="Genome Announc.">
        <title>Comparative Genome Analysis of Two Isolates of the Fish Pathogen Piscirickettsia salmonis from Different Hosts Reveals Major Differences in Virulence-Associated Secretion Systems.</title>
        <authorList>
            <person name="Bohle H."/>
            <person name="Henriquez P."/>
            <person name="Grothusen H."/>
            <person name="Navas E."/>
            <person name="Sandoval A."/>
            <person name="Bustamante F."/>
            <person name="Bustos P."/>
            <person name="Mancilla M."/>
        </authorList>
    </citation>
    <scope>NUCLEOTIDE SEQUENCE [LARGE SCALE GENOMIC DNA]</scope>
    <source>
        <strain evidence="3">B1-32597</strain>
    </source>
</reference>
<dbReference type="SUPFAM" id="SSF52799">
    <property type="entry name" value="(Phosphotyrosine protein) phosphatases II"/>
    <property type="match status" value="1"/>
</dbReference>
<dbReference type="PANTHER" id="PTHR31126:SF72">
    <property type="entry name" value="DUAL SPECIFICITY PROTEIN PHOSPHATASE TPBA"/>
    <property type="match status" value="1"/>
</dbReference>
<proteinExistence type="inferred from homology"/>
<protein>
    <submittedName>
        <fullName evidence="2">Tyrosine phosphatase family protein</fullName>
        <ecNumber evidence="2">3.1.3.48</ecNumber>
    </submittedName>
</protein>
<dbReference type="EC" id="3.1.3.48" evidence="2"/>
<dbReference type="GO" id="GO:0004725">
    <property type="term" value="F:protein tyrosine phosphatase activity"/>
    <property type="evidence" value="ECO:0007669"/>
    <property type="project" value="UniProtKB-EC"/>
</dbReference>
<dbReference type="Proteomes" id="UP000029558">
    <property type="component" value="Chromosome"/>
</dbReference>
<dbReference type="PROSITE" id="PS50056">
    <property type="entry name" value="TYR_PHOSPHATASE_2"/>
    <property type="match status" value="1"/>
</dbReference>